<protein>
    <submittedName>
        <fullName evidence="1">Uncharacterized protein</fullName>
    </submittedName>
</protein>
<evidence type="ECO:0000313" key="1">
    <source>
        <dbReference type="EMBL" id="GFY42605.1"/>
    </source>
</evidence>
<keyword evidence="2" id="KW-1185">Reference proteome</keyword>
<gene>
    <name evidence="1" type="ORF">TNIN_223341</name>
</gene>
<dbReference type="Proteomes" id="UP000886998">
    <property type="component" value="Unassembled WGS sequence"/>
</dbReference>
<evidence type="ECO:0000313" key="2">
    <source>
        <dbReference type="Proteomes" id="UP000886998"/>
    </source>
</evidence>
<proteinExistence type="predicted"/>
<reference evidence="1" key="1">
    <citation type="submission" date="2020-08" db="EMBL/GenBank/DDBJ databases">
        <title>Multicomponent nature underlies the extraordinary mechanical properties of spider dragline silk.</title>
        <authorList>
            <person name="Kono N."/>
            <person name="Nakamura H."/>
            <person name="Mori M."/>
            <person name="Yoshida Y."/>
            <person name="Ohtoshi R."/>
            <person name="Malay A.D."/>
            <person name="Moran D.A.P."/>
            <person name="Tomita M."/>
            <person name="Numata K."/>
            <person name="Arakawa K."/>
        </authorList>
    </citation>
    <scope>NUCLEOTIDE SEQUENCE</scope>
</reference>
<dbReference type="EMBL" id="BMAV01003177">
    <property type="protein sequence ID" value="GFY42605.1"/>
    <property type="molecule type" value="Genomic_DNA"/>
</dbReference>
<sequence>MGEIPYRHSLEGAGNAAFSELTREKGNEQRTLDVEVKDPGLRKKEQREQSYETLYINLACTPDLPCVMDDAVLKLDFAFGSLVMGNEQLQFIQEPGAPKGEDRLSPWCQLNLAGHNGMAFPST</sequence>
<dbReference type="AlphaFoldDB" id="A0A8X6WWQ3"/>
<accession>A0A8X6WWQ3</accession>
<organism evidence="1 2">
    <name type="scientific">Trichonephila inaurata madagascariensis</name>
    <dbReference type="NCBI Taxonomy" id="2747483"/>
    <lineage>
        <taxon>Eukaryota</taxon>
        <taxon>Metazoa</taxon>
        <taxon>Ecdysozoa</taxon>
        <taxon>Arthropoda</taxon>
        <taxon>Chelicerata</taxon>
        <taxon>Arachnida</taxon>
        <taxon>Araneae</taxon>
        <taxon>Araneomorphae</taxon>
        <taxon>Entelegynae</taxon>
        <taxon>Araneoidea</taxon>
        <taxon>Nephilidae</taxon>
        <taxon>Trichonephila</taxon>
        <taxon>Trichonephila inaurata</taxon>
    </lineage>
</organism>
<name>A0A8X6WWQ3_9ARAC</name>
<comment type="caution">
    <text evidence="1">The sequence shown here is derived from an EMBL/GenBank/DDBJ whole genome shotgun (WGS) entry which is preliminary data.</text>
</comment>